<dbReference type="Proteomes" id="UP001590951">
    <property type="component" value="Unassembled WGS sequence"/>
</dbReference>
<comment type="caution">
    <text evidence="2">The sequence shown here is derived from an EMBL/GenBank/DDBJ whole genome shotgun (WGS) entry which is preliminary data.</text>
</comment>
<organism evidence="2 3">
    <name type="scientific">Lepraria finkii</name>
    <dbReference type="NCBI Taxonomy" id="1340010"/>
    <lineage>
        <taxon>Eukaryota</taxon>
        <taxon>Fungi</taxon>
        <taxon>Dikarya</taxon>
        <taxon>Ascomycota</taxon>
        <taxon>Pezizomycotina</taxon>
        <taxon>Lecanoromycetes</taxon>
        <taxon>OSLEUM clade</taxon>
        <taxon>Lecanoromycetidae</taxon>
        <taxon>Lecanorales</taxon>
        <taxon>Lecanorineae</taxon>
        <taxon>Stereocaulaceae</taxon>
        <taxon>Lepraria</taxon>
    </lineage>
</organism>
<evidence type="ECO:0000313" key="2">
    <source>
        <dbReference type="EMBL" id="KAL2050332.1"/>
    </source>
</evidence>
<protein>
    <submittedName>
        <fullName evidence="2">Uncharacterized protein</fullName>
    </submittedName>
</protein>
<feature type="compositionally biased region" description="Gly residues" evidence="1">
    <location>
        <begin position="53"/>
        <end position="65"/>
    </location>
</feature>
<feature type="region of interest" description="Disordered" evidence="1">
    <location>
        <begin position="1"/>
        <end position="71"/>
    </location>
</feature>
<feature type="region of interest" description="Disordered" evidence="1">
    <location>
        <begin position="109"/>
        <end position="138"/>
    </location>
</feature>
<dbReference type="EMBL" id="JBHFEH010000049">
    <property type="protein sequence ID" value="KAL2050332.1"/>
    <property type="molecule type" value="Genomic_DNA"/>
</dbReference>
<reference evidence="2 3" key="1">
    <citation type="submission" date="2024-09" db="EMBL/GenBank/DDBJ databases">
        <title>Rethinking Asexuality: The Enigmatic Case of Functional Sexual Genes in Lepraria (Stereocaulaceae).</title>
        <authorList>
            <person name="Doellman M."/>
            <person name="Sun Y."/>
            <person name="Barcenas-Pena A."/>
            <person name="Lumbsch H.T."/>
            <person name="Grewe F."/>
        </authorList>
    </citation>
    <scope>NUCLEOTIDE SEQUENCE [LARGE SCALE GENOMIC DNA]</scope>
    <source>
        <strain evidence="2 3">Grewe 0041</strain>
    </source>
</reference>
<keyword evidence="3" id="KW-1185">Reference proteome</keyword>
<name>A0ABR4AXE0_9LECA</name>
<feature type="region of interest" description="Disordered" evidence="1">
    <location>
        <begin position="282"/>
        <end position="397"/>
    </location>
</feature>
<proteinExistence type="predicted"/>
<evidence type="ECO:0000256" key="1">
    <source>
        <dbReference type="SAM" id="MobiDB-lite"/>
    </source>
</evidence>
<feature type="compositionally biased region" description="Basic and acidic residues" evidence="1">
    <location>
        <begin position="1"/>
        <end position="11"/>
    </location>
</feature>
<sequence>MLAARDQENLVHGHQAAAASKPLNQGTRQLLPKTPGKMPKTPFKIPLNDENAGGLGDGKTGGKMFGKGNENIMTGAKKGGLTEKFVTPMGPKSRAPLGAKTTNAKTKAFQTPAPPLADNDLGKTNQKSASARKAKPRVSHVEMTKLEVLGDKDELEEREVEYMPPRSKDMPDLPDDHVELNFSMFENGGLMRGALSYFATRKGEDGLSHLEREEQQQQRRWNMMDRKADAQLQRVIDSEPIPCTHYPDCPGELCKDTIQARKEAEEQYQKTIAAIDAEFAPPVTQKPVPSNGPSALKSKAAATTLSQPKGSVLAPKATAKPGVPSAKSRLNTALVSRPKKLAAPTNPSPMRHTAATAASKTTMGYSKGRDASATLRQTVAPKKRNKNDENDYPDSSLAPADYIQRYGVPRFGSEMWIRCKSGGCFDKDEGPSLEEIFAGDHPGGLNALLRQEAEQDFQLNF</sequence>
<gene>
    <name evidence="2" type="ORF">ABVK25_009440</name>
</gene>
<evidence type="ECO:0000313" key="3">
    <source>
        <dbReference type="Proteomes" id="UP001590951"/>
    </source>
</evidence>
<accession>A0ABR4AXE0</accession>